<name>V4HFN1_9EURY</name>
<dbReference type="PIRSF" id="PIRSF000521">
    <property type="entry name" value="Transaminase_4ab_Lys_Orn"/>
    <property type="match status" value="1"/>
</dbReference>
<dbReference type="Gene3D" id="3.40.640.10">
    <property type="entry name" value="Type I PLP-dependent aspartate aminotransferase-like (Major domain)"/>
    <property type="match status" value="1"/>
</dbReference>
<dbReference type="PROSITE" id="PS00600">
    <property type="entry name" value="AA_TRANSFER_CLASS_3"/>
    <property type="match status" value="1"/>
</dbReference>
<evidence type="ECO:0000313" key="5">
    <source>
        <dbReference type="Proteomes" id="UP000017840"/>
    </source>
</evidence>
<dbReference type="OrthoDB" id="6534at2157"/>
<dbReference type="InterPro" id="IPR015421">
    <property type="entry name" value="PyrdxlP-dep_Trfase_major"/>
</dbReference>
<dbReference type="eggNOG" id="arCOG00915">
    <property type="taxonomic scope" value="Archaea"/>
</dbReference>
<gene>
    <name evidence="4" type="ORF">K933_03690</name>
</gene>
<dbReference type="InterPro" id="IPR015424">
    <property type="entry name" value="PyrdxlP-dep_Trfase"/>
</dbReference>
<dbReference type="Gene3D" id="3.90.1150.10">
    <property type="entry name" value="Aspartate Aminotransferase, domain 1"/>
    <property type="match status" value="1"/>
</dbReference>
<dbReference type="GO" id="GO:0008483">
    <property type="term" value="F:transaminase activity"/>
    <property type="evidence" value="ECO:0007669"/>
    <property type="project" value="InterPro"/>
</dbReference>
<dbReference type="GO" id="GO:0030170">
    <property type="term" value="F:pyridoxal phosphate binding"/>
    <property type="evidence" value="ECO:0007669"/>
    <property type="project" value="InterPro"/>
</dbReference>
<dbReference type="Pfam" id="PF00202">
    <property type="entry name" value="Aminotran_3"/>
    <property type="match status" value="1"/>
</dbReference>
<dbReference type="CDD" id="cd00610">
    <property type="entry name" value="OAT_like"/>
    <property type="match status" value="1"/>
</dbReference>
<protein>
    <recommendedName>
        <fullName evidence="6">Aspartate aminotransferase family protein</fullName>
    </recommendedName>
</protein>
<dbReference type="Proteomes" id="UP000017840">
    <property type="component" value="Unassembled WGS sequence"/>
</dbReference>
<dbReference type="EMBL" id="ASGZ01000009">
    <property type="protein sequence ID" value="ESP89495.1"/>
    <property type="molecule type" value="Genomic_DNA"/>
</dbReference>
<evidence type="ECO:0008006" key="6">
    <source>
        <dbReference type="Google" id="ProtNLM"/>
    </source>
</evidence>
<evidence type="ECO:0000256" key="2">
    <source>
        <dbReference type="ARBA" id="ARBA00022898"/>
    </source>
</evidence>
<comment type="caution">
    <text evidence="4">The sequence shown here is derived from an EMBL/GenBank/DDBJ whole genome shotgun (WGS) entry which is preliminary data.</text>
</comment>
<dbReference type="InterPro" id="IPR049704">
    <property type="entry name" value="Aminotrans_3_PPA_site"/>
</dbReference>
<dbReference type="RefSeq" id="WP_023393329.1">
    <property type="nucleotide sequence ID" value="NZ_ASGZ01000009.1"/>
</dbReference>
<evidence type="ECO:0000256" key="1">
    <source>
        <dbReference type="ARBA" id="ARBA00008954"/>
    </source>
</evidence>
<dbReference type="SUPFAM" id="SSF53383">
    <property type="entry name" value="PLP-dependent transferases"/>
    <property type="match status" value="1"/>
</dbReference>
<accession>V4HFN1</accession>
<dbReference type="GO" id="GO:0005829">
    <property type="term" value="C:cytosol"/>
    <property type="evidence" value="ECO:0007669"/>
    <property type="project" value="TreeGrafter"/>
</dbReference>
<dbReference type="PATRIC" id="fig|1324957.4.peg.751"/>
<reference evidence="4 5" key="1">
    <citation type="journal article" date="2013" name="Genome Announc.">
        <title>Draft Genome Sequence of 'Candidatus Halobonum tyrrellensis' Strain G22, Isolated from the Hypersaline Waters of Lake Tyrrell, Australia.</title>
        <authorList>
            <person name="Ugalde J.A."/>
            <person name="Narasingarao P."/>
            <person name="Kuo S."/>
            <person name="Podell S."/>
            <person name="Allen E.E."/>
        </authorList>
    </citation>
    <scope>NUCLEOTIDE SEQUENCE [LARGE SCALE GENOMIC DNA]</scope>
    <source>
        <strain evidence="4 5">G22</strain>
    </source>
</reference>
<comment type="similarity">
    <text evidence="1 3">Belongs to the class-III pyridoxal-phosphate-dependent aminotransferase family.</text>
</comment>
<dbReference type="PANTHER" id="PTHR43094:SF1">
    <property type="entry name" value="AMINOTRANSFERASE CLASS-III"/>
    <property type="match status" value="1"/>
</dbReference>
<keyword evidence="5" id="KW-1185">Reference proteome</keyword>
<dbReference type="AlphaFoldDB" id="V4HFN1"/>
<keyword evidence="2 3" id="KW-0663">Pyridoxal phosphate</keyword>
<evidence type="ECO:0000313" key="4">
    <source>
        <dbReference type="EMBL" id="ESP89495.1"/>
    </source>
</evidence>
<organism evidence="4 5">
    <name type="scientific">Candidatus Halobonum tyrrellensis G22</name>
    <dbReference type="NCBI Taxonomy" id="1324957"/>
    <lineage>
        <taxon>Archaea</taxon>
        <taxon>Methanobacteriati</taxon>
        <taxon>Methanobacteriota</taxon>
        <taxon>Stenosarchaea group</taxon>
        <taxon>Halobacteria</taxon>
        <taxon>Halobacteriales</taxon>
        <taxon>Haloferacaceae</taxon>
        <taxon>Candidatus Halobonum</taxon>
    </lineage>
</organism>
<dbReference type="InterPro" id="IPR005814">
    <property type="entry name" value="Aminotrans_3"/>
</dbReference>
<dbReference type="STRING" id="1324957.K933_03690"/>
<evidence type="ECO:0000256" key="3">
    <source>
        <dbReference type="RuleBase" id="RU003560"/>
    </source>
</evidence>
<sequence>MANVPTAAEATGAVPHWYAPDGDVLSLVEGSGARVTDDDGEEYLDFVSQLYCVNAGHDEDRIVDAMTEQARRIPYVASSKDSPTRDALAARLTEVSPGDLVTGFFSVSGSEANELAAHLAREYTDGHTVLTRWRSYHGGTYGAASFTGDPETRATVERHAATTGAGKFLPPIPRAFGTDDPAELADRAADHLEFVIRNEGPDSVAAVLMEPVGGTSGSYPAPPGYVERVREICDEFGVLLVADEVITGFGRCGDWFGMDTEGVVPDLLTFAKGVTSAYAPLAGVLARPDVAAHFRDAGLDLGQTFAGHPVACAAGVAALDAYEEGLIDNCAALAPYLEQRLRDLESHDAVADVRGRGFLWGVEFADPETGEPFVDPRVDGDADNPVDGVLKAARERGVLVGGGRPNFQLTVAPPLCVDRDDIDEAVDALDAAVTEAF</sequence>
<dbReference type="InterPro" id="IPR015422">
    <property type="entry name" value="PyrdxlP-dep_Trfase_small"/>
</dbReference>
<dbReference type="PANTHER" id="PTHR43094">
    <property type="entry name" value="AMINOTRANSFERASE"/>
    <property type="match status" value="1"/>
</dbReference>
<proteinExistence type="inferred from homology"/>